<accession>A0A6C0C6Q3</accession>
<protein>
    <recommendedName>
        <fullName evidence="3">Nudix hydrolase domain-containing protein</fullName>
    </recommendedName>
</protein>
<sequence length="276" mass="32938">MSIKRQIKKNSKSRTRRSRTRRSRTRRSRTRRSRTRRSRTRRSRTRRSRTRRSRTRRSRTRRGGVNEFIPDNVEHLKKKLKEQGINTTKWENGKSKTVENLYNEIQKGETKLAMINGIIKRIVSAVSVKIYDSQAKQYLLHETSHHNITQSEDPRPKMKGNDDMREKMNKGETPIEAMTRGISEELGEEYSKNIRFFHGEPSLDIYKVDTIKEDSNSYPGLGAHYNWYREEIYIPNLTVKTLYSGEVKDQDKYFFIKELNDDGTFKRNIKWTWKKT</sequence>
<feature type="compositionally biased region" description="Basic and acidic residues" evidence="1">
    <location>
        <begin position="152"/>
        <end position="167"/>
    </location>
</feature>
<dbReference type="AlphaFoldDB" id="A0A6C0C6Q3"/>
<dbReference type="PANTHER" id="PTHR36395">
    <property type="entry name" value="RING-H2 ZINC FINGER PROTEIN"/>
    <property type="match status" value="1"/>
</dbReference>
<feature type="region of interest" description="Disordered" evidence="1">
    <location>
        <begin position="146"/>
        <end position="167"/>
    </location>
</feature>
<dbReference type="EMBL" id="MN739339">
    <property type="protein sequence ID" value="QHS99338.1"/>
    <property type="molecule type" value="Genomic_DNA"/>
</dbReference>
<evidence type="ECO:0000256" key="1">
    <source>
        <dbReference type="SAM" id="MobiDB-lite"/>
    </source>
</evidence>
<proteinExistence type="predicted"/>
<feature type="region of interest" description="Disordered" evidence="1">
    <location>
        <begin position="1"/>
        <end position="67"/>
    </location>
</feature>
<name>A0A6C0C6Q3_9ZZZZ</name>
<reference evidence="2" key="1">
    <citation type="journal article" date="2020" name="Nature">
        <title>Giant virus diversity and host interactions through global metagenomics.</title>
        <authorList>
            <person name="Schulz F."/>
            <person name="Roux S."/>
            <person name="Paez-Espino D."/>
            <person name="Jungbluth S."/>
            <person name="Walsh D.A."/>
            <person name="Denef V.J."/>
            <person name="McMahon K.D."/>
            <person name="Konstantinidis K.T."/>
            <person name="Eloe-Fadrosh E.A."/>
            <person name="Kyrpides N.C."/>
            <person name="Woyke T."/>
        </authorList>
    </citation>
    <scope>NUCLEOTIDE SEQUENCE</scope>
    <source>
        <strain evidence="2">GVMAG-M-3300020185-33</strain>
    </source>
</reference>
<dbReference type="PANTHER" id="PTHR36395:SF1">
    <property type="entry name" value="RING-H2 ZINC FINGER PROTEIN"/>
    <property type="match status" value="1"/>
</dbReference>
<organism evidence="2">
    <name type="scientific">viral metagenome</name>
    <dbReference type="NCBI Taxonomy" id="1070528"/>
    <lineage>
        <taxon>unclassified sequences</taxon>
        <taxon>metagenomes</taxon>
        <taxon>organismal metagenomes</taxon>
    </lineage>
</organism>
<evidence type="ECO:0008006" key="3">
    <source>
        <dbReference type="Google" id="ProtNLM"/>
    </source>
</evidence>
<feature type="compositionally biased region" description="Basic residues" evidence="1">
    <location>
        <begin position="1"/>
        <end position="62"/>
    </location>
</feature>
<evidence type="ECO:0000313" key="2">
    <source>
        <dbReference type="EMBL" id="QHS99338.1"/>
    </source>
</evidence>